<accession>F0W4P4</accession>
<dbReference type="EMBL" id="FR824063">
    <property type="protein sequence ID" value="CCA16078.1"/>
    <property type="molecule type" value="Genomic_DNA"/>
</dbReference>
<evidence type="ECO:0000313" key="3">
    <source>
        <dbReference type="EMBL" id="CCA16078.1"/>
    </source>
</evidence>
<proteinExistence type="predicted"/>
<reference evidence="3" key="2">
    <citation type="submission" date="2011-02" db="EMBL/GenBank/DDBJ databases">
        <authorList>
            <person name="MacLean D."/>
        </authorList>
    </citation>
    <scope>NUCLEOTIDE SEQUENCE</scope>
</reference>
<evidence type="ECO:0000256" key="2">
    <source>
        <dbReference type="SAM" id="Coils"/>
    </source>
</evidence>
<dbReference type="HOGENOM" id="CLU_017613_0_0_1"/>
<sequence length="620" mass="72635">MQGDARGRKRLFHAKAGLTLEDQRHLAAQLQFQCNDTLSKVIKVRSESCQQHNALKENGLKFEWIKEHKSLQSKARAVRKSIETLILKVYNSTVESNRSRMPRHSESTKKALDQNNQDCDQLTHAENPEMYASQIEELLRQEQIHLAAHRRQVLSNFEERTTMKDLMRVFLKETQMSSPKDTDSTEKAYIADEWRQQARDFILEVIVGHELVGTALQDEIEIADADYNNACVELLTSLRLPPHQTALEGMESVQSILQAIPLLEECADRNPTLHLEIIMSFQDLMNELEVDLRQLKSNFFAQASLPDAAKTLDAAKSLCGGWNAHEEERFLHVYKVYEHDPLRSDLFALFRTVLPALTSDDDIKSHIKFHQLRRFYHQKAQDRRQLAKRKVAQAQEKANRKIEMYFQQEKWQAKKQENKASRDKCAQLRGKVFEWQDQKEAHERVLQHQREIDSLHEEKDKFLQDEDKKHQHRIHKGIVRKYRQQKLNLHIEQEHEKREMEKAALRRQQVASVRNNKRVEYRSTKIQQKIKHQKESFQLVQMREEERTVRLEAIKQQTPYAAAVAQIEADPARLMRETAAFRANIDAAPESILFPVQGYDCDTLFRNARFKLGIALRVYT</sequence>
<organism evidence="3">
    <name type="scientific">Albugo laibachii Nc14</name>
    <dbReference type="NCBI Taxonomy" id="890382"/>
    <lineage>
        <taxon>Eukaryota</taxon>
        <taxon>Sar</taxon>
        <taxon>Stramenopiles</taxon>
        <taxon>Oomycota</taxon>
        <taxon>Peronosporomycetes</taxon>
        <taxon>Albuginales</taxon>
        <taxon>Albuginaceae</taxon>
        <taxon>Albugo</taxon>
    </lineage>
</organism>
<evidence type="ECO:0000256" key="1">
    <source>
        <dbReference type="ARBA" id="ARBA00023054"/>
    </source>
</evidence>
<dbReference type="PANTHER" id="PTHR21549">
    <property type="entry name" value="MUTATED IN BLADDER CANCER 1"/>
    <property type="match status" value="1"/>
</dbReference>
<keyword evidence="1 2" id="KW-0175">Coiled coil</keyword>
<dbReference type="InterPro" id="IPR039902">
    <property type="entry name" value="CCDC148/CCDC112"/>
</dbReference>
<dbReference type="AlphaFoldDB" id="F0W4P4"/>
<dbReference type="PANTHER" id="PTHR21549:SF1">
    <property type="entry name" value="COILED-COIL DOMAIN-CONTAINING PROTEIN 148"/>
    <property type="match status" value="1"/>
</dbReference>
<reference evidence="3" key="1">
    <citation type="journal article" date="2011" name="PLoS Biol.">
        <title>Gene gain and loss during evolution of obligate parasitism in the white rust pathogen of Arabidopsis thaliana.</title>
        <authorList>
            <person name="Kemen E."/>
            <person name="Gardiner A."/>
            <person name="Schultz-Larsen T."/>
            <person name="Kemen A.C."/>
            <person name="Balmuth A.L."/>
            <person name="Robert-Seilaniantz A."/>
            <person name="Bailey K."/>
            <person name="Holub E."/>
            <person name="Studholme D.J."/>
            <person name="Maclean D."/>
            <person name="Jones J.D."/>
        </authorList>
    </citation>
    <scope>NUCLEOTIDE SEQUENCE</scope>
</reference>
<name>F0W4P4_9STRA</name>
<feature type="coiled-coil region" evidence="2">
    <location>
        <begin position="438"/>
        <end position="465"/>
    </location>
</feature>
<feature type="coiled-coil region" evidence="2">
    <location>
        <begin position="377"/>
        <end position="404"/>
    </location>
</feature>
<gene>
    <name evidence="3" type="primary">AlNc14C18G1865</name>
    <name evidence="3" type="ORF">ALNC14_022210</name>
</gene>
<protein>
    <submittedName>
        <fullName evidence="3">Uncharacterized protein AlNc14C18G1865</fullName>
    </submittedName>
</protein>